<dbReference type="EMBL" id="JASNQZ010000008">
    <property type="protein sequence ID" value="KAL0954238.1"/>
    <property type="molecule type" value="Genomic_DNA"/>
</dbReference>
<comment type="caution">
    <text evidence="2">The sequence shown here is derived from an EMBL/GenBank/DDBJ whole genome shotgun (WGS) entry which is preliminary data.</text>
</comment>
<evidence type="ECO:0000313" key="2">
    <source>
        <dbReference type="EMBL" id="KAL0954238.1"/>
    </source>
</evidence>
<protein>
    <submittedName>
        <fullName evidence="2">Uncharacterized protein</fullName>
    </submittedName>
</protein>
<evidence type="ECO:0000256" key="1">
    <source>
        <dbReference type="SAM" id="Phobius"/>
    </source>
</evidence>
<feature type="transmembrane region" description="Helical" evidence="1">
    <location>
        <begin position="45"/>
        <end position="66"/>
    </location>
</feature>
<keyword evidence="3" id="KW-1185">Reference proteome</keyword>
<organism evidence="2 3">
    <name type="scientific">Hohenbuehelia grisea</name>
    <dbReference type="NCBI Taxonomy" id="104357"/>
    <lineage>
        <taxon>Eukaryota</taxon>
        <taxon>Fungi</taxon>
        <taxon>Dikarya</taxon>
        <taxon>Basidiomycota</taxon>
        <taxon>Agaricomycotina</taxon>
        <taxon>Agaricomycetes</taxon>
        <taxon>Agaricomycetidae</taxon>
        <taxon>Agaricales</taxon>
        <taxon>Pleurotineae</taxon>
        <taxon>Pleurotaceae</taxon>
        <taxon>Hohenbuehelia</taxon>
    </lineage>
</organism>
<feature type="transmembrane region" description="Helical" evidence="1">
    <location>
        <begin position="6"/>
        <end position="33"/>
    </location>
</feature>
<keyword evidence="1" id="KW-0812">Transmembrane</keyword>
<gene>
    <name evidence="2" type="ORF">HGRIS_005366</name>
</gene>
<accession>A0ABR3JFP9</accession>
<reference evidence="3" key="1">
    <citation type="submission" date="2024-06" db="EMBL/GenBank/DDBJ databases">
        <title>Multi-omics analyses provide insights into the biosynthesis of the anticancer antibiotic pleurotin in Hohenbuehelia grisea.</title>
        <authorList>
            <person name="Weaver J.A."/>
            <person name="Alberti F."/>
        </authorList>
    </citation>
    <scope>NUCLEOTIDE SEQUENCE [LARGE SCALE GENOMIC DNA]</scope>
    <source>
        <strain evidence="3">T-177</strain>
    </source>
</reference>
<dbReference type="Proteomes" id="UP001556367">
    <property type="component" value="Unassembled WGS sequence"/>
</dbReference>
<evidence type="ECO:0000313" key="3">
    <source>
        <dbReference type="Proteomes" id="UP001556367"/>
    </source>
</evidence>
<proteinExistence type="predicted"/>
<keyword evidence="1" id="KW-1133">Transmembrane helix</keyword>
<keyword evidence="1" id="KW-0472">Membrane</keyword>
<sequence length="86" mass="9465">MPSPAAAYGSLFIGFLFKTMLQGVLMTQGYIYYTRFRSDRLFIKIVIGLLIFADTLDVALNAALLFDALITHFGCPSAASPIHIPH</sequence>
<name>A0ABR3JFP9_9AGAR</name>